<feature type="domain" description="HTH rpiR-type" evidence="4">
    <location>
        <begin position="3"/>
        <end position="79"/>
    </location>
</feature>
<dbReference type="SUPFAM" id="SSF53697">
    <property type="entry name" value="SIS domain"/>
    <property type="match status" value="1"/>
</dbReference>
<evidence type="ECO:0000256" key="2">
    <source>
        <dbReference type="ARBA" id="ARBA00023125"/>
    </source>
</evidence>
<dbReference type="InterPro" id="IPR046348">
    <property type="entry name" value="SIS_dom_sf"/>
</dbReference>
<dbReference type="EMBL" id="CP147250">
    <property type="protein sequence ID" value="WYJ79671.1"/>
    <property type="molecule type" value="Genomic_DNA"/>
</dbReference>
<dbReference type="PANTHER" id="PTHR30514:SF21">
    <property type="entry name" value="RPIR-FAMILY TRANSCRIPTIONAL REGULATOR"/>
    <property type="match status" value="1"/>
</dbReference>
<evidence type="ECO:0000259" key="4">
    <source>
        <dbReference type="PROSITE" id="PS51071"/>
    </source>
</evidence>
<keyword evidence="1" id="KW-0805">Transcription regulation</keyword>
<keyword evidence="6" id="KW-1185">Reference proteome</keyword>
<dbReference type="Proteomes" id="UP000664360">
    <property type="component" value="Chromosome"/>
</dbReference>
<dbReference type="CDD" id="cd05013">
    <property type="entry name" value="SIS_RpiR"/>
    <property type="match status" value="1"/>
</dbReference>
<evidence type="ECO:0000256" key="1">
    <source>
        <dbReference type="ARBA" id="ARBA00023015"/>
    </source>
</evidence>
<gene>
    <name evidence="5" type="ORF">DOK79_001224</name>
</gene>
<proteinExistence type="predicted"/>
<dbReference type="Pfam" id="PF01418">
    <property type="entry name" value="HTH_6"/>
    <property type="match status" value="1"/>
</dbReference>
<dbReference type="PROSITE" id="PS51071">
    <property type="entry name" value="HTH_RPIR"/>
    <property type="match status" value="1"/>
</dbReference>
<dbReference type="RefSeq" id="WP_206854744.1">
    <property type="nucleotide sequence ID" value="NZ_CP147250.1"/>
</dbReference>
<accession>A0ABZ2SZ11</accession>
<name>A0ABZ2SZ11_9ENTE</name>
<dbReference type="InterPro" id="IPR009057">
    <property type="entry name" value="Homeodomain-like_sf"/>
</dbReference>
<dbReference type="Pfam" id="PF01380">
    <property type="entry name" value="SIS"/>
    <property type="match status" value="1"/>
</dbReference>
<evidence type="ECO:0000313" key="6">
    <source>
        <dbReference type="Proteomes" id="UP000664360"/>
    </source>
</evidence>
<dbReference type="InterPro" id="IPR047640">
    <property type="entry name" value="RpiR-like"/>
</dbReference>
<reference evidence="5 6" key="1">
    <citation type="submission" date="2024-03" db="EMBL/GenBank/DDBJ databases">
        <title>The Genome Sequence of Enterococcus sp. DIV1094.</title>
        <authorList>
            <consortium name="The Broad Institute Genomics Platform"/>
            <consortium name="The Broad Institute Microbial Omics Core"/>
            <consortium name="The Broad Institute Genomic Center for Infectious Diseases"/>
            <person name="Earl A."/>
            <person name="Manson A."/>
            <person name="Gilmore M."/>
            <person name="Schwartman J."/>
            <person name="Shea T."/>
            <person name="Abouelleil A."/>
            <person name="Cao P."/>
            <person name="Chapman S."/>
            <person name="Cusick C."/>
            <person name="Young S."/>
            <person name="Neafsey D."/>
            <person name="Nusbaum C."/>
            <person name="Birren B."/>
        </authorList>
    </citation>
    <scope>NUCLEOTIDE SEQUENCE [LARGE SCALE GENOMIC DNA]</scope>
    <source>
        <strain evidence="5 6">DIV1094</strain>
    </source>
</reference>
<dbReference type="Gene3D" id="3.40.50.10490">
    <property type="entry name" value="Glucose-6-phosphate isomerase like protein, domain 1"/>
    <property type="match status" value="1"/>
</dbReference>
<dbReference type="InterPro" id="IPR000281">
    <property type="entry name" value="HTH_RpiR"/>
</dbReference>
<dbReference type="InterPro" id="IPR001347">
    <property type="entry name" value="SIS_dom"/>
</dbReference>
<dbReference type="PANTHER" id="PTHR30514">
    <property type="entry name" value="GLUCOKINASE"/>
    <property type="match status" value="1"/>
</dbReference>
<dbReference type="InterPro" id="IPR035472">
    <property type="entry name" value="RpiR-like_SIS"/>
</dbReference>
<sequence>MANIYYCNRLFPNSNLRSEDEQIIESMIERVKNKKNSEIKTIAEENFTSQSSISRLAKRAGFNNYKELIFFLKTEFSIVEKKQETPLPFVQTLQDWDVIDHYFEKAFESKKIYLFGEGFCQFLVDYTYRKLLLKKVYAIDLEGVEISLVSDETPHTLIIFSQSGENKRGLIKMKECKNYGGNVIAITATKNSSYAKQSDLSFIVDRENTGVDYENQTLNYFFGNTLNLMEFLIHRYT</sequence>
<evidence type="ECO:0000256" key="3">
    <source>
        <dbReference type="ARBA" id="ARBA00023163"/>
    </source>
</evidence>
<organism evidence="5 6">
    <name type="scientific">Candidatus Enterococcus mangumiae</name>
    <dbReference type="NCBI Taxonomy" id="2230878"/>
    <lineage>
        <taxon>Bacteria</taxon>
        <taxon>Bacillati</taxon>
        <taxon>Bacillota</taxon>
        <taxon>Bacilli</taxon>
        <taxon>Lactobacillales</taxon>
        <taxon>Enterococcaceae</taxon>
        <taxon>Enterococcus</taxon>
    </lineage>
</organism>
<dbReference type="SUPFAM" id="SSF46689">
    <property type="entry name" value="Homeodomain-like"/>
    <property type="match status" value="1"/>
</dbReference>
<dbReference type="Gene3D" id="1.10.10.10">
    <property type="entry name" value="Winged helix-like DNA-binding domain superfamily/Winged helix DNA-binding domain"/>
    <property type="match status" value="1"/>
</dbReference>
<keyword evidence="3" id="KW-0804">Transcription</keyword>
<dbReference type="InterPro" id="IPR036388">
    <property type="entry name" value="WH-like_DNA-bd_sf"/>
</dbReference>
<keyword evidence="2" id="KW-0238">DNA-binding</keyword>
<evidence type="ECO:0000313" key="5">
    <source>
        <dbReference type="EMBL" id="WYJ79671.1"/>
    </source>
</evidence>
<protein>
    <recommendedName>
        <fullName evidence="4">HTH rpiR-type domain-containing protein</fullName>
    </recommendedName>
</protein>